<dbReference type="AlphaFoldDB" id="A0A5N6LQH3"/>
<dbReference type="EMBL" id="SZYD01000019">
    <property type="protein sequence ID" value="KAD2394425.1"/>
    <property type="molecule type" value="Genomic_DNA"/>
</dbReference>
<protein>
    <submittedName>
        <fullName evidence="1">Uncharacterized protein</fullName>
    </submittedName>
</protein>
<accession>A0A5N6LQH3</accession>
<evidence type="ECO:0000313" key="2">
    <source>
        <dbReference type="Proteomes" id="UP000326396"/>
    </source>
</evidence>
<sequence>MKLGLVGSTETHRGTRWAPRWAFAAREAQAGEFEFSEIRRGTRRPIIFHHRALGGPSIITIPHISNGRLHQQVLELLAINIRPHSTSLKAIEVVLALLQLKIISKHTCKPFWPHASPSPP</sequence>
<evidence type="ECO:0000313" key="1">
    <source>
        <dbReference type="EMBL" id="KAD2394425.1"/>
    </source>
</evidence>
<proteinExistence type="predicted"/>
<name>A0A5N6LQH3_9ASTR</name>
<keyword evidence="2" id="KW-1185">Reference proteome</keyword>
<comment type="caution">
    <text evidence="1">The sequence shown here is derived from an EMBL/GenBank/DDBJ whole genome shotgun (WGS) entry which is preliminary data.</text>
</comment>
<organism evidence="1 2">
    <name type="scientific">Mikania micrantha</name>
    <name type="common">bitter vine</name>
    <dbReference type="NCBI Taxonomy" id="192012"/>
    <lineage>
        <taxon>Eukaryota</taxon>
        <taxon>Viridiplantae</taxon>
        <taxon>Streptophyta</taxon>
        <taxon>Embryophyta</taxon>
        <taxon>Tracheophyta</taxon>
        <taxon>Spermatophyta</taxon>
        <taxon>Magnoliopsida</taxon>
        <taxon>eudicotyledons</taxon>
        <taxon>Gunneridae</taxon>
        <taxon>Pentapetalae</taxon>
        <taxon>asterids</taxon>
        <taxon>campanulids</taxon>
        <taxon>Asterales</taxon>
        <taxon>Asteraceae</taxon>
        <taxon>Asteroideae</taxon>
        <taxon>Heliantheae alliance</taxon>
        <taxon>Eupatorieae</taxon>
        <taxon>Mikania</taxon>
    </lineage>
</organism>
<dbReference type="Proteomes" id="UP000326396">
    <property type="component" value="Linkage Group LG9"/>
</dbReference>
<reference evidence="1 2" key="1">
    <citation type="submission" date="2019-05" db="EMBL/GenBank/DDBJ databases">
        <title>Mikania micrantha, genome provides insights into the molecular mechanism of rapid growth.</title>
        <authorList>
            <person name="Liu B."/>
        </authorList>
    </citation>
    <scope>NUCLEOTIDE SEQUENCE [LARGE SCALE GENOMIC DNA]</scope>
    <source>
        <strain evidence="1">NLD-2019</strain>
        <tissue evidence="1">Leaf</tissue>
    </source>
</reference>
<gene>
    <name evidence="1" type="ORF">E3N88_41402</name>
</gene>